<dbReference type="Pfam" id="PF00815">
    <property type="entry name" value="Histidinol_dh"/>
    <property type="match status" value="1"/>
</dbReference>
<keyword evidence="9 11" id="KW-0368">Histidine biosynthesis</keyword>
<dbReference type="EMBL" id="JAMQCP010000001">
    <property type="protein sequence ID" value="MDS0252852.1"/>
    <property type="molecule type" value="Genomic_DNA"/>
</dbReference>
<feature type="binding site" evidence="11 16">
    <location>
        <position position="354"/>
    </location>
    <ligand>
        <name>Zn(2+)</name>
        <dbReference type="ChEBI" id="CHEBI:29105"/>
    </ligand>
</feature>
<reference evidence="19 21" key="3">
    <citation type="submission" date="2022-06" db="EMBL/GenBank/DDBJ databases">
        <title>Haloarcula sp. a new haloarchaeum isolate from saline soil.</title>
        <authorList>
            <person name="Strakova D."/>
            <person name="Galisteo C."/>
            <person name="Sanchez-Porro C."/>
            <person name="Ventosa A."/>
        </authorList>
    </citation>
    <scope>NUCLEOTIDE SEQUENCE [LARGE SCALE GENOMIC DNA]</scope>
    <source>
        <strain evidence="19 21">JCM 15760</strain>
    </source>
</reference>
<feature type="binding site" evidence="11 16">
    <location>
        <position position="251"/>
    </location>
    <ligand>
        <name>Zn(2+)</name>
        <dbReference type="ChEBI" id="CHEBI:29105"/>
    </ligand>
</feature>
<dbReference type="GO" id="GO:0005737">
    <property type="term" value="C:cytoplasm"/>
    <property type="evidence" value="ECO:0007669"/>
    <property type="project" value="TreeGrafter"/>
</dbReference>
<dbReference type="GO" id="GO:0000105">
    <property type="term" value="P:L-histidine biosynthetic process"/>
    <property type="evidence" value="ECO:0007669"/>
    <property type="project" value="UniProtKB-UniRule"/>
</dbReference>
<dbReference type="InterPro" id="IPR001692">
    <property type="entry name" value="Histidinol_DH_CS"/>
</dbReference>
<reference evidence="18" key="1">
    <citation type="journal article" date="2014" name="Int. J. Syst. Evol. Microbiol.">
        <title>Complete genome sequence of Corynebacterium casei LMG S-19264T (=DSM 44701T), isolated from a smear-ripened cheese.</title>
        <authorList>
            <consortium name="US DOE Joint Genome Institute (JGI-PGF)"/>
            <person name="Walter F."/>
            <person name="Albersmeier A."/>
            <person name="Kalinowski J."/>
            <person name="Ruckert C."/>
        </authorList>
    </citation>
    <scope>NUCLEOTIDE SEQUENCE</scope>
    <source>
        <strain evidence="18">JCM 15759</strain>
    </source>
</reference>
<feature type="binding site" evidence="11 16">
    <location>
        <position position="254"/>
    </location>
    <ligand>
        <name>Zn(2+)</name>
        <dbReference type="ChEBI" id="CHEBI:29105"/>
    </ligand>
</feature>
<evidence type="ECO:0000256" key="7">
    <source>
        <dbReference type="ARBA" id="ARBA00022833"/>
    </source>
</evidence>
<dbReference type="PIRSF" id="PIRSF000099">
    <property type="entry name" value="Histidinol_dh"/>
    <property type="match status" value="1"/>
</dbReference>
<gene>
    <name evidence="11 19" type="primary">hisD</name>
    <name evidence="18" type="ORF">GCM10009006_08130</name>
    <name evidence="19" type="ORF">NC662_03870</name>
</gene>
<evidence type="ECO:0000256" key="5">
    <source>
        <dbReference type="ARBA" id="ARBA00016531"/>
    </source>
</evidence>
<dbReference type="FunFam" id="3.40.50.1980:FF:000026">
    <property type="entry name" value="Histidinol dehydrogenase"/>
    <property type="match status" value="1"/>
</dbReference>
<organism evidence="18 20">
    <name type="scientific">Haloarcula argentinensis</name>
    <dbReference type="NCBI Taxonomy" id="43776"/>
    <lineage>
        <taxon>Archaea</taxon>
        <taxon>Methanobacteriati</taxon>
        <taxon>Methanobacteriota</taxon>
        <taxon>Stenosarchaea group</taxon>
        <taxon>Halobacteria</taxon>
        <taxon>Halobacteriales</taxon>
        <taxon>Haloarculaceae</taxon>
        <taxon>Haloarcula</taxon>
    </lineage>
</organism>
<dbReference type="RefSeq" id="WP_005535278.1">
    <property type="nucleotide sequence ID" value="NZ_BAABDY010000003.1"/>
</dbReference>
<evidence type="ECO:0000256" key="4">
    <source>
        <dbReference type="ARBA" id="ARBA00012965"/>
    </source>
</evidence>
<feature type="binding site" evidence="11 15">
    <location>
        <position position="254"/>
    </location>
    <ligand>
        <name>substrate</name>
    </ligand>
</feature>
<dbReference type="PANTHER" id="PTHR21256:SF2">
    <property type="entry name" value="HISTIDINE BIOSYNTHESIS TRIFUNCTIONAL PROTEIN"/>
    <property type="match status" value="1"/>
</dbReference>
<dbReference type="Proteomes" id="UP001248536">
    <property type="component" value="Unassembled WGS sequence"/>
</dbReference>
<comment type="caution">
    <text evidence="18">The sequence shown here is derived from an EMBL/GenBank/DDBJ whole genome shotgun (WGS) entry which is preliminary data.</text>
</comment>
<dbReference type="Gene3D" id="1.20.5.1300">
    <property type="match status" value="1"/>
</dbReference>
<comment type="function">
    <text evidence="1 11 12">Catalyzes the sequential NAD-dependent oxidations of L-histidinol to L-histidinaldehyde and then to L-histidine.</text>
</comment>
<dbReference type="PANTHER" id="PTHR21256">
    <property type="entry name" value="HISTIDINOL DEHYDROGENASE HDH"/>
    <property type="match status" value="1"/>
</dbReference>
<dbReference type="NCBIfam" id="TIGR00069">
    <property type="entry name" value="hisD"/>
    <property type="match status" value="1"/>
</dbReference>
<sequence>MNVRTIADLGPDERAAFFDRDAGVDAVRDDVRDIVSQVHEEGDVALRRFAEEFDGVSVGNIDITDAAERAYEEIDDEVREAIEDAAANIRAFHERQVPEDWRDDFDGRELGRRYRPLDSTGVYAPGGTAAYPSSALMGVIPAKVAGVEHVAVATPPAEEVNPVTLAAIHVAGADAVYQVGGAQAIAALAYGTETVSATDIVVGPGNRWVTAAKAEVRGDVAIDFLAGPSEVMVVADGDADPELVAADLVAQAEHDENASVVAVTDDADLAEQVSDAVDKQADGREREAVIRAALDNDASGVLLARSMSEAVLFAEEYAAEHLSIQAADDESLLKRIPSAGSVFLGPYSPVAAGDYATGTNHVLPTGGSARVTGGLSVDTFVRSTTVQRLSEDSLGDIADTITTLAEAEGLGAHAESVRKRFEE</sequence>
<dbReference type="CDD" id="cd06572">
    <property type="entry name" value="Histidinol_dh"/>
    <property type="match status" value="1"/>
</dbReference>
<dbReference type="Gene3D" id="3.40.50.1980">
    <property type="entry name" value="Nitrogenase molybdenum iron protein domain"/>
    <property type="match status" value="2"/>
</dbReference>
<feature type="binding site" evidence="11 15">
    <location>
        <position position="413"/>
    </location>
    <ligand>
        <name>substrate</name>
    </ligand>
</feature>
<evidence type="ECO:0000256" key="14">
    <source>
        <dbReference type="PIRSR" id="PIRSR000099-2"/>
    </source>
</evidence>
<dbReference type="AlphaFoldDB" id="A0A830FJD2"/>
<feature type="binding site" evidence="11 15">
    <location>
        <position position="251"/>
    </location>
    <ligand>
        <name>substrate</name>
    </ligand>
</feature>
<protein>
    <recommendedName>
        <fullName evidence="5 11">Histidinol dehydrogenase</fullName>
        <shortName evidence="11 12">HDH</shortName>
        <ecNumber evidence="4 11">1.1.1.23</ecNumber>
    </recommendedName>
</protein>
<keyword evidence="8 11" id="KW-0560">Oxidoreductase</keyword>
<feature type="binding site" evidence="11 16">
    <location>
        <position position="413"/>
    </location>
    <ligand>
        <name>Zn(2+)</name>
        <dbReference type="ChEBI" id="CHEBI:29105"/>
    </ligand>
</feature>
<evidence type="ECO:0000256" key="17">
    <source>
        <dbReference type="RuleBase" id="RU004175"/>
    </source>
</evidence>
<evidence type="ECO:0000256" key="2">
    <source>
        <dbReference type="ARBA" id="ARBA00004940"/>
    </source>
</evidence>
<evidence type="ECO:0000256" key="13">
    <source>
        <dbReference type="PIRSR" id="PIRSR000099-1"/>
    </source>
</evidence>
<feature type="active site" description="Proton acceptor" evidence="11 13">
    <location>
        <position position="320"/>
    </location>
</feature>
<evidence type="ECO:0000256" key="16">
    <source>
        <dbReference type="PIRSR" id="PIRSR000099-4"/>
    </source>
</evidence>
<dbReference type="GO" id="GO:0008270">
    <property type="term" value="F:zinc ion binding"/>
    <property type="evidence" value="ECO:0007669"/>
    <property type="project" value="UniProtKB-UniRule"/>
</dbReference>
<dbReference type="InterPro" id="IPR016161">
    <property type="entry name" value="Ald_DH/histidinol_DH"/>
</dbReference>
<keyword evidence="7 11" id="KW-0862">Zinc</keyword>
<dbReference type="FunFam" id="3.40.50.1980:FF:000001">
    <property type="entry name" value="Histidinol dehydrogenase"/>
    <property type="match status" value="1"/>
</dbReference>
<name>A0A830FJD2_HALAR</name>
<keyword evidence="11 12" id="KW-0520">NAD</keyword>
<keyword evidence="11 12" id="KW-0028">Amino-acid biosynthesis</keyword>
<dbReference type="EC" id="1.1.1.23" evidence="4 11"/>
<feature type="binding site" evidence="11 14">
    <location>
        <position position="123"/>
    </location>
    <ligand>
        <name>NAD(+)</name>
        <dbReference type="ChEBI" id="CHEBI:57540"/>
    </ligand>
</feature>
<reference evidence="18" key="2">
    <citation type="submission" date="2020-09" db="EMBL/GenBank/DDBJ databases">
        <authorList>
            <person name="Sun Q."/>
            <person name="Ohkuma M."/>
        </authorList>
    </citation>
    <scope>NUCLEOTIDE SEQUENCE</scope>
    <source>
        <strain evidence="18">JCM 15759</strain>
    </source>
</reference>
<evidence type="ECO:0000256" key="10">
    <source>
        <dbReference type="ARBA" id="ARBA00049489"/>
    </source>
</evidence>
<dbReference type="EMBL" id="BMON01000001">
    <property type="protein sequence ID" value="GGM28983.1"/>
    <property type="molecule type" value="Genomic_DNA"/>
</dbReference>
<dbReference type="OrthoDB" id="36308at2157"/>
<accession>A0A830FJD2</accession>
<comment type="catalytic activity">
    <reaction evidence="10 11 12">
        <text>L-histidinol + 2 NAD(+) + H2O = L-histidine + 2 NADH + 3 H(+)</text>
        <dbReference type="Rhea" id="RHEA:20641"/>
        <dbReference type="ChEBI" id="CHEBI:15377"/>
        <dbReference type="ChEBI" id="CHEBI:15378"/>
        <dbReference type="ChEBI" id="CHEBI:57540"/>
        <dbReference type="ChEBI" id="CHEBI:57595"/>
        <dbReference type="ChEBI" id="CHEBI:57699"/>
        <dbReference type="ChEBI" id="CHEBI:57945"/>
        <dbReference type="EC" id="1.1.1.23"/>
    </reaction>
</comment>
<dbReference type="Proteomes" id="UP000656367">
    <property type="component" value="Unassembled WGS sequence"/>
</dbReference>
<evidence type="ECO:0000313" key="19">
    <source>
        <dbReference type="EMBL" id="MDS0252852.1"/>
    </source>
</evidence>
<feature type="active site" description="Proton acceptor" evidence="11 13">
    <location>
        <position position="321"/>
    </location>
</feature>
<evidence type="ECO:0000256" key="1">
    <source>
        <dbReference type="ARBA" id="ARBA00003850"/>
    </source>
</evidence>
<evidence type="ECO:0000256" key="15">
    <source>
        <dbReference type="PIRSR" id="PIRSR000099-3"/>
    </source>
</evidence>
<feature type="binding site" evidence="11 14">
    <location>
        <position position="206"/>
    </location>
    <ligand>
        <name>NAD(+)</name>
        <dbReference type="ChEBI" id="CHEBI:57540"/>
    </ligand>
</feature>
<comment type="cofactor">
    <cofactor evidence="11 16">
        <name>Zn(2+)</name>
        <dbReference type="ChEBI" id="CHEBI:29105"/>
    </cofactor>
    <text evidence="11 16">Binds 1 zinc ion per subunit.</text>
</comment>
<dbReference type="GO" id="GO:0051287">
    <property type="term" value="F:NAD binding"/>
    <property type="evidence" value="ECO:0007669"/>
    <property type="project" value="InterPro"/>
</dbReference>
<dbReference type="HAMAP" id="MF_01024">
    <property type="entry name" value="HisD"/>
    <property type="match status" value="1"/>
</dbReference>
<dbReference type="PRINTS" id="PR00083">
    <property type="entry name" value="HOLDHDRGNASE"/>
</dbReference>
<feature type="binding site" evidence="11 14">
    <location>
        <position position="183"/>
    </location>
    <ligand>
        <name>NAD(+)</name>
        <dbReference type="ChEBI" id="CHEBI:57540"/>
    </ligand>
</feature>
<keyword evidence="21" id="KW-1185">Reference proteome</keyword>
<evidence type="ECO:0000313" key="21">
    <source>
        <dbReference type="Proteomes" id="UP001248536"/>
    </source>
</evidence>
<feature type="binding site" evidence="11 15">
    <location>
        <position position="408"/>
    </location>
    <ligand>
        <name>substrate</name>
    </ligand>
</feature>
<evidence type="ECO:0000256" key="8">
    <source>
        <dbReference type="ARBA" id="ARBA00023002"/>
    </source>
</evidence>
<evidence type="ECO:0000256" key="3">
    <source>
        <dbReference type="ARBA" id="ARBA00010178"/>
    </source>
</evidence>
<evidence type="ECO:0000256" key="9">
    <source>
        <dbReference type="ARBA" id="ARBA00023102"/>
    </source>
</evidence>
<keyword evidence="6 11" id="KW-0479">Metal-binding</keyword>
<feature type="binding site" evidence="11 15">
    <location>
        <position position="229"/>
    </location>
    <ligand>
        <name>substrate</name>
    </ligand>
</feature>
<dbReference type="UniPathway" id="UPA00031">
    <property type="reaction ID" value="UER00014"/>
</dbReference>
<evidence type="ECO:0000256" key="12">
    <source>
        <dbReference type="PIRNR" id="PIRNR000099"/>
    </source>
</evidence>
<comment type="pathway">
    <text evidence="2 11 12">Amino-acid biosynthesis; L-histidine biosynthesis; L-histidine from 5-phospho-alpha-D-ribose 1-diphosphate: step 9/9.</text>
</comment>
<evidence type="ECO:0000313" key="18">
    <source>
        <dbReference type="EMBL" id="GGM28983.1"/>
    </source>
</evidence>
<evidence type="ECO:0000256" key="6">
    <source>
        <dbReference type="ARBA" id="ARBA00022723"/>
    </source>
</evidence>
<comment type="similarity">
    <text evidence="3 11 12 17">Belongs to the histidinol dehydrogenase family.</text>
</comment>
<dbReference type="InterPro" id="IPR012131">
    <property type="entry name" value="Hstdl_DH"/>
</dbReference>
<feature type="binding site" evidence="11 15">
    <location>
        <position position="354"/>
    </location>
    <ligand>
        <name>substrate</name>
    </ligand>
</feature>
<dbReference type="PROSITE" id="PS00611">
    <property type="entry name" value="HISOL_DEHYDROGENASE"/>
    <property type="match status" value="1"/>
</dbReference>
<proteinExistence type="inferred from homology"/>
<evidence type="ECO:0000313" key="20">
    <source>
        <dbReference type="Proteomes" id="UP000656367"/>
    </source>
</evidence>
<dbReference type="InterPro" id="IPR022695">
    <property type="entry name" value="Histidinol_DH_monofunct"/>
</dbReference>
<evidence type="ECO:0000256" key="11">
    <source>
        <dbReference type="HAMAP-Rule" id="MF_01024"/>
    </source>
</evidence>
<dbReference type="SUPFAM" id="SSF53720">
    <property type="entry name" value="ALDH-like"/>
    <property type="match status" value="1"/>
</dbReference>
<dbReference type="GO" id="GO:0004399">
    <property type="term" value="F:histidinol dehydrogenase activity"/>
    <property type="evidence" value="ECO:0007669"/>
    <property type="project" value="UniProtKB-UniRule"/>
</dbReference>
<feature type="binding site" evidence="11 15">
    <location>
        <position position="321"/>
    </location>
    <ligand>
        <name>substrate</name>
    </ligand>
</feature>